<sequence>MDVVLHGSFRKDFPTEDVPNQQMLAHLHKNPSEHGTPIVSILWRPQSTPRTVFKQDVVDRKPGSSKRAPAAATESSPTILWLVIQRQSLHPFNLPITPVV</sequence>
<evidence type="ECO:0000313" key="2">
    <source>
        <dbReference type="EMBL" id="GBM96361.1"/>
    </source>
</evidence>
<evidence type="ECO:0000256" key="1">
    <source>
        <dbReference type="SAM" id="MobiDB-lite"/>
    </source>
</evidence>
<keyword evidence="3" id="KW-1185">Reference proteome</keyword>
<dbReference type="EMBL" id="BGPR01004136">
    <property type="protein sequence ID" value="GBM96361.1"/>
    <property type="molecule type" value="Genomic_DNA"/>
</dbReference>
<feature type="region of interest" description="Disordered" evidence="1">
    <location>
        <begin position="54"/>
        <end position="75"/>
    </location>
</feature>
<organism evidence="2 3">
    <name type="scientific">Araneus ventricosus</name>
    <name type="common">Orbweaver spider</name>
    <name type="synonym">Epeira ventricosa</name>
    <dbReference type="NCBI Taxonomy" id="182803"/>
    <lineage>
        <taxon>Eukaryota</taxon>
        <taxon>Metazoa</taxon>
        <taxon>Ecdysozoa</taxon>
        <taxon>Arthropoda</taxon>
        <taxon>Chelicerata</taxon>
        <taxon>Arachnida</taxon>
        <taxon>Araneae</taxon>
        <taxon>Araneomorphae</taxon>
        <taxon>Entelegynae</taxon>
        <taxon>Araneoidea</taxon>
        <taxon>Araneidae</taxon>
        <taxon>Araneus</taxon>
    </lineage>
</organism>
<proteinExistence type="predicted"/>
<evidence type="ECO:0000313" key="3">
    <source>
        <dbReference type="Proteomes" id="UP000499080"/>
    </source>
</evidence>
<accession>A0A4Y2K1S4</accession>
<name>A0A4Y2K1S4_ARAVE</name>
<gene>
    <name evidence="2" type="ORF">AVEN_5039_1</name>
</gene>
<dbReference type="Proteomes" id="UP000499080">
    <property type="component" value="Unassembled WGS sequence"/>
</dbReference>
<protein>
    <submittedName>
        <fullName evidence="2">Uncharacterized protein</fullName>
    </submittedName>
</protein>
<dbReference type="AlphaFoldDB" id="A0A4Y2K1S4"/>
<comment type="caution">
    <text evidence="2">The sequence shown here is derived from an EMBL/GenBank/DDBJ whole genome shotgun (WGS) entry which is preliminary data.</text>
</comment>
<reference evidence="2 3" key="1">
    <citation type="journal article" date="2019" name="Sci. Rep.">
        <title>Orb-weaving spider Araneus ventricosus genome elucidates the spidroin gene catalogue.</title>
        <authorList>
            <person name="Kono N."/>
            <person name="Nakamura H."/>
            <person name="Ohtoshi R."/>
            <person name="Moran D.A.P."/>
            <person name="Shinohara A."/>
            <person name="Yoshida Y."/>
            <person name="Fujiwara M."/>
            <person name="Mori M."/>
            <person name="Tomita M."/>
            <person name="Arakawa K."/>
        </authorList>
    </citation>
    <scope>NUCLEOTIDE SEQUENCE [LARGE SCALE GENOMIC DNA]</scope>
</reference>